<dbReference type="OrthoDB" id="3595799at2759"/>
<evidence type="ECO:0000256" key="1">
    <source>
        <dbReference type="SAM" id="MobiDB-lite"/>
    </source>
</evidence>
<dbReference type="EMBL" id="FJOG01000076">
    <property type="protein sequence ID" value="CZR69659.1"/>
    <property type="molecule type" value="Genomic_DNA"/>
</dbReference>
<proteinExistence type="predicted"/>
<dbReference type="Proteomes" id="UP000184330">
    <property type="component" value="Unassembled WGS sequence"/>
</dbReference>
<evidence type="ECO:0000313" key="3">
    <source>
        <dbReference type="Proteomes" id="UP000184330"/>
    </source>
</evidence>
<sequence length="159" mass="17669">MAPKPSPPKTEADSNMNTVPVEESHEPQYRDPSPEVEAQLHSTTASPDTQIQDQPPAYAPPLPERKPVPPRPNTASSTTSSTKQDGGKGKEKLKEMAGKAKEAGKFWLDHVKRGEMPWTQWYCCGVVDGKECETENHRMRKECKKCKHRVCGNCVKGTL</sequence>
<reference evidence="2 3" key="1">
    <citation type="submission" date="2016-03" db="EMBL/GenBank/DDBJ databases">
        <authorList>
            <person name="Ploux O."/>
        </authorList>
    </citation>
    <scope>NUCLEOTIDE SEQUENCE [LARGE SCALE GENOMIC DNA]</scope>
    <source>
        <strain evidence="2 3">UAMH 11012</strain>
    </source>
</reference>
<dbReference type="AlphaFoldDB" id="A0A1L7XXE1"/>
<feature type="region of interest" description="Disordered" evidence="1">
    <location>
        <begin position="1"/>
        <end position="98"/>
    </location>
</feature>
<feature type="compositionally biased region" description="Basic and acidic residues" evidence="1">
    <location>
        <begin position="85"/>
        <end position="98"/>
    </location>
</feature>
<name>A0A1L7XXE1_9HELO</name>
<organism evidence="2 3">
    <name type="scientific">Phialocephala subalpina</name>
    <dbReference type="NCBI Taxonomy" id="576137"/>
    <lineage>
        <taxon>Eukaryota</taxon>
        <taxon>Fungi</taxon>
        <taxon>Dikarya</taxon>
        <taxon>Ascomycota</taxon>
        <taxon>Pezizomycotina</taxon>
        <taxon>Leotiomycetes</taxon>
        <taxon>Helotiales</taxon>
        <taxon>Mollisiaceae</taxon>
        <taxon>Phialocephala</taxon>
        <taxon>Phialocephala fortinii species complex</taxon>
    </lineage>
</organism>
<feature type="compositionally biased region" description="Polar residues" evidence="1">
    <location>
        <begin position="73"/>
        <end position="84"/>
    </location>
</feature>
<protein>
    <submittedName>
        <fullName evidence="2">Uncharacterized protein</fullName>
    </submittedName>
</protein>
<evidence type="ECO:0000313" key="2">
    <source>
        <dbReference type="EMBL" id="CZR69659.1"/>
    </source>
</evidence>
<feature type="compositionally biased region" description="Polar residues" evidence="1">
    <location>
        <begin position="40"/>
        <end position="53"/>
    </location>
</feature>
<keyword evidence="3" id="KW-1185">Reference proteome</keyword>
<accession>A0A1L7XXE1</accession>
<feature type="compositionally biased region" description="Basic and acidic residues" evidence="1">
    <location>
        <begin position="22"/>
        <end position="33"/>
    </location>
</feature>
<gene>
    <name evidence="2" type="ORF">PAC_19559</name>
</gene>